<sequence length="212" mass="25655">ACESMIYSIAEYMNEINKKENKLEHPVDYLYYDDYKYMKTLDQDKDPFVKGIFNNITNRNLYMRAFCICKSTVENWEDTHYYLNELINNKNYRKEIQKKIWDSIPSNIKDKYRIFKSNIQLSFPKLGPSRKDETLESFIIDRATQNLVSIDEYVPENEWLNGFINHKYRGYVFCPCFEELRKHVFDASKEIFQQVVKMKVNDDYCKNDIHLY</sequence>
<comment type="caution">
    <text evidence="1">The sequence shown here is derived from an EMBL/GenBank/DDBJ whole genome shotgun (WGS) entry which is preliminary data.</text>
</comment>
<proteinExistence type="predicted"/>
<evidence type="ECO:0000313" key="1">
    <source>
        <dbReference type="EMBL" id="GAH60232.1"/>
    </source>
</evidence>
<accession>X1GSS6</accession>
<dbReference type="EMBL" id="BARU01022756">
    <property type="protein sequence ID" value="GAH60232.1"/>
    <property type="molecule type" value="Genomic_DNA"/>
</dbReference>
<reference evidence="1" key="1">
    <citation type="journal article" date="2014" name="Front. Microbiol.">
        <title>High frequency of phylogenetically diverse reductive dehalogenase-homologous genes in deep subseafloor sedimentary metagenomes.</title>
        <authorList>
            <person name="Kawai M."/>
            <person name="Futagami T."/>
            <person name="Toyoda A."/>
            <person name="Takaki Y."/>
            <person name="Nishi S."/>
            <person name="Hori S."/>
            <person name="Arai W."/>
            <person name="Tsubouchi T."/>
            <person name="Morono Y."/>
            <person name="Uchiyama I."/>
            <person name="Ito T."/>
            <person name="Fujiyama A."/>
            <person name="Inagaki F."/>
            <person name="Takami H."/>
        </authorList>
    </citation>
    <scope>NUCLEOTIDE SEQUENCE</scope>
    <source>
        <strain evidence="1">Expedition CK06-06</strain>
    </source>
</reference>
<dbReference type="AlphaFoldDB" id="X1GSS6"/>
<gene>
    <name evidence="1" type="ORF">S03H2_37021</name>
</gene>
<name>X1GSS6_9ZZZZ</name>
<protein>
    <submittedName>
        <fullName evidence="1">Uncharacterized protein</fullName>
    </submittedName>
</protein>
<organism evidence="1">
    <name type="scientific">marine sediment metagenome</name>
    <dbReference type="NCBI Taxonomy" id="412755"/>
    <lineage>
        <taxon>unclassified sequences</taxon>
        <taxon>metagenomes</taxon>
        <taxon>ecological metagenomes</taxon>
    </lineage>
</organism>
<feature type="non-terminal residue" evidence="1">
    <location>
        <position position="1"/>
    </location>
</feature>